<dbReference type="GO" id="GO:0005524">
    <property type="term" value="F:ATP binding"/>
    <property type="evidence" value="ECO:0007669"/>
    <property type="project" value="UniProtKB-KW"/>
</dbReference>
<feature type="domain" description="UspA" evidence="4">
    <location>
        <begin position="1"/>
        <end position="141"/>
    </location>
</feature>
<dbReference type="PANTHER" id="PTHR46268">
    <property type="entry name" value="STRESS RESPONSE PROTEIN NHAX"/>
    <property type="match status" value="1"/>
</dbReference>
<organism evidence="5">
    <name type="scientific">marine metagenome</name>
    <dbReference type="NCBI Taxonomy" id="408172"/>
    <lineage>
        <taxon>unclassified sequences</taxon>
        <taxon>metagenomes</taxon>
        <taxon>ecological metagenomes</taxon>
    </lineage>
</organism>
<dbReference type="CDD" id="cd00293">
    <property type="entry name" value="USP-like"/>
    <property type="match status" value="2"/>
</dbReference>
<dbReference type="AlphaFoldDB" id="A0A382KAB7"/>
<comment type="similarity">
    <text evidence="1">Belongs to the universal stress protein A family.</text>
</comment>
<accession>A0A382KAB7</accession>
<dbReference type="InterPro" id="IPR014729">
    <property type="entry name" value="Rossmann-like_a/b/a_fold"/>
</dbReference>
<dbReference type="InterPro" id="IPR006015">
    <property type="entry name" value="Universal_stress_UspA"/>
</dbReference>
<gene>
    <name evidence="5" type="ORF">METZ01_LOCUS274142</name>
</gene>
<dbReference type="EMBL" id="UINC01079359">
    <property type="protein sequence ID" value="SVC21288.1"/>
    <property type="molecule type" value="Genomic_DNA"/>
</dbReference>
<evidence type="ECO:0000256" key="3">
    <source>
        <dbReference type="ARBA" id="ARBA00022840"/>
    </source>
</evidence>
<dbReference type="Pfam" id="PF00582">
    <property type="entry name" value="Usp"/>
    <property type="match status" value="2"/>
</dbReference>
<keyword evidence="2" id="KW-0547">Nucleotide-binding</keyword>
<dbReference type="Gene3D" id="3.40.50.620">
    <property type="entry name" value="HUPs"/>
    <property type="match status" value="2"/>
</dbReference>
<protein>
    <recommendedName>
        <fullName evidence="4">UspA domain-containing protein</fullName>
    </recommendedName>
</protein>
<keyword evidence="3" id="KW-0067">ATP-binding</keyword>
<evidence type="ECO:0000256" key="2">
    <source>
        <dbReference type="ARBA" id="ARBA00022741"/>
    </source>
</evidence>
<evidence type="ECO:0000259" key="4">
    <source>
        <dbReference type="Pfam" id="PF00582"/>
    </source>
</evidence>
<proteinExistence type="inferred from homology"/>
<dbReference type="InterPro" id="IPR006016">
    <property type="entry name" value="UspA"/>
</dbReference>
<name>A0A382KAB7_9ZZZZ</name>
<sequence length="333" mass="35807">MYDRILVPLDGSPMSERVLCYATRISLGLSIPIHLMQVCDSVPETMSDPARGRYVSNINQGRLDHATDYLNDIKRKMPVKEITCAPYEGDAASVISREAGKTPNSLIAIATHGRSGLTRWLLGSVVDTVLHRTKNPMLIVRSHGNDKSEPEMNLETIIAPVDGSPLSEEVLPHVASLAYALNLKVTLLEAVATVEELSAMTGYQRLEGVGGLHFPSSEKRARDASNQAVEYIKGLENDLKDRGVANIDHIVKRGPASNVIVDTASETPGSLVAMTTHGRSGPSRWALGSVTDCVVRHSGDPVLVIRTGVDSPREGNQPSAVEDFVGGVLTTGE</sequence>
<evidence type="ECO:0000256" key="1">
    <source>
        <dbReference type="ARBA" id="ARBA00008791"/>
    </source>
</evidence>
<evidence type="ECO:0000313" key="5">
    <source>
        <dbReference type="EMBL" id="SVC21288.1"/>
    </source>
</evidence>
<reference evidence="5" key="1">
    <citation type="submission" date="2018-05" db="EMBL/GenBank/DDBJ databases">
        <authorList>
            <person name="Lanie J.A."/>
            <person name="Ng W.-L."/>
            <person name="Kazmierczak K.M."/>
            <person name="Andrzejewski T.M."/>
            <person name="Davidsen T.M."/>
            <person name="Wayne K.J."/>
            <person name="Tettelin H."/>
            <person name="Glass J.I."/>
            <person name="Rusch D."/>
            <person name="Podicherti R."/>
            <person name="Tsui H.-C.T."/>
            <person name="Winkler M.E."/>
        </authorList>
    </citation>
    <scope>NUCLEOTIDE SEQUENCE</scope>
</reference>
<feature type="domain" description="UspA" evidence="4">
    <location>
        <begin position="155"/>
        <end position="306"/>
    </location>
</feature>
<dbReference type="SUPFAM" id="SSF52402">
    <property type="entry name" value="Adenine nucleotide alpha hydrolases-like"/>
    <property type="match status" value="2"/>
</dbReference>
<dbReference type="PRINTS" id="PR01438">
    <property type="entry name" value="UNVRSLSTRESS"/>
</dbReference>
<dbReference type="PANTHER" id="PTHR46268:SF27">
    <property type="entry name" value="UNIVERSAL STRESS PROTEIN RV2623"/>
    <property type="match status" value="1"/>
</dbReference>